<name>A0A1J0VPG6_9NOCA</name>
<dbReference type="EMBL" id="CP018082">
    <property type="protein sequence ID" value="APE33871.1"/>
    <property type="molecule type" value="Genomic_DNA"/>
</dbReference>
<protein>
    <submittedName>
        <fullName evidence="1">Uncharacterized protein</fullName>
    </submittedName>
</protein>
<proteinExistence type="predicted"/>
<dbReference type="Proteomes" id="UP000183810">
    <property type="component" value="Chromosome"/>
</dbReference>
<evidence type="ECO:0000313" key="2">
    <source>
        <dbReference type="Proteomes" id="UP000183810"/>
    </source>
</evidence>
<dbReference type="KEGG" id="nsl:BOX37_07685"/>
<accession>A0A1J0VPG6</accession>
<keyword evidence="2" id="KW-1185">Reference proteome</keyword>
<gene>
    <name evidence="1" type="ORF">BOX37_07685</name>
</gene>
<dbReference type="AlphaFoldDB" id="A0A1J0VPG6"/>
<evidence type="ECO:0000313" key="1">
    <source>
        <dbReference type="EMBL" id="APE33871.1"/>
    </source>
</evidence>
<reference evidence="1" key="1">
    <citation type="submission" date="2016-11" db="EMBL/GenBank/DDBJ databases">
        <authorList>
            <person name="Jaros S."/>
            <person name="Januszkiewicz K."/>
            <person name="Wedrychowicz H."/>
        </authorList>
    </citation>
    <scope>NUCLEOTIDE SEQUENCE [LARGE SCALE GENOMIC DNA]</scope>
    <source>
        <strain evidence="1">Y48</strain>
    </source>
</reference>
<organism evidence="1 2">
    <name type="scientific">Nocardia mangyaensis</name>
    <dbReference type="NCBI Taxonomy" id="2213200"/>
    <lineage>
        <taxon>Bacteria</taxon>
        <taxon>Bacillati</taxon>
        <taxon>Actinomycetota</taxon>
        <taxon>Actinomycetes</taxon>
        <taxon>Mycobacteriales</taxon>
        <taxon>Nocardiaceae</taxon>
        <taxon>Nocardia</taxon>
    </lineage>
</organism>
<sequence>MRTVRCDNCAPFIIIASQKTLKRASLQVHMQVRFRFFYRDQSMLNFSTIKQALKLQLKQSQIQDIECPQTRTRQRALRSAVDK</sequence>